<dbReference type="EMBL" id="JAYRBN010000058">
    <property type="protein sequence ID" value="KAL2742084.1"/>
    <property type="molecule type" value="Genomic_DNA"/>
</dbReference>
<feature type="region of interest" description="Disordered" evidence="1">
    <location>
        <begin position="1"/>
        <end position="24"/>
    </location>
</feature>
<organism evidence="2 3">
    <name type="scientific">Vespula maculifrons</name>
    <name type="common">Eastern yellow jacket</name>
    <name type="synonym">Wasp</name>
    <dbReference type="NCBI Taxonomy" id="7453"/>
    <lineage>
        <taxon>Eukaryota</taxon>
        <taxon>Metazoa</taxon>
        <taxon>Ecdysozoa</taxon>
        <taxon>Arthropoda</taxon>
        <taxon>Hexapoda</taxon>
        <taxon>Insecta</taxon>
        <taxon>Pterygota</taxon>
        <taxon>Neoptera</taxon>
        <taxon>Endopterygota</taxon>
        <taxon>Hymenoptera</taxon>
        <taxon>Apocrita</taxon>
        <taxon>Aculeata</taxon>
        <taxon>Vespoidea</taxon>
        <taxon>Vespidae</taxon>
        <taxon>Vespinae</taxon>
        <taxon>Vespula</taxon>
    </lineage>
</organism>
<keyword evidence="3" id="KW-1185">Reference proteome</keyword>
<feature type="non-terminal residue" evidence="2">
    <location>
        <position position="1"/>
    </location>
</feature>
<evidence type="ECO:0000313" key="3">
    <source>
        <dbReference type="Proteomes" id="UP001607303"/>
    </source>
</evidence>
<evidence type="ECO:0000313" key="2">
    <source>
        <dbReference type="EMBL" id="KAL2742084.1"/>
    </source>
</evidence>
<dbReference type="AlphaFoldDB" id="A0ABD2CAU1"/>
<evidence type="ECO:0000256" key="1">
    <source>
        <dbReference type="SAM" id="MobiDB-lite"/>
    </source>
</evidence>
<sequence>DGGGWGGERGGGEGKEEKEVGAISLDEERPRNARLFGLAKRNWAHKKWSGNGRAPLPAPHTRARALAHVRNPAGRAAIDPELRAALAYNGASTSKQATSQTAAPSEERFPYSAIFLVTACRDITYANGYAISIKRSDNFASLDFSIQTGSLARVGFPTINRQVY</sequence>
<reference evidence="2 3" key="1">
    <citation type="journal article" date="2024" name="Ann. Entomol. Soc. Am.">
        <title>Genomic analyses of the southern and eastern yellowjacket wasps (Hymenoptera: Vespidae) reveal evolutionary signatures of social life.</title>
        <authorList>
            <person name="Catto M.A."/>
            <person name="Caine P.B."/>
            <person name="Orr S.E."/>
            <person name="Hunt B.G."/>
            <person name="Goodisman M.A.D."/>
        </authorList>
    </citation>
    <scope>NUCLEOTIDE SEQUENCE [LARGE SCALE GENOMIC DNA]</scope>
    <source>
        <strain evidence="2">232</strain>
        <tissue evidence="2">Head and thorax</tissue>
    </source>
</reference>
<name>A0ABD2CAU1_VESMC</name>
<feature type="compositionally biased region" description="Basic and acidic residues" evidence="1">
    <location>
        <begin position="10"/>
        <end position="24"/>
    </location>
</feature>
<comment type="caution">
    <text evidence="2">The sequence shown here is derived from an EMBL/GenBank/DDBJ whole genome shotgun (WGS) entry which is preliminary data.</text>
</comment>
<protein>
    <submittedName>
        <fullName evidence="2">Uncharacterized protein</fullName>
    </submittedName>
</protein>
<dbReference type="Proteomes" id="UP001607303">
    <property type="component" value="Unassembled WGS sequence"/>
</dbReference>
<proteinExistence type="predicted"/>
<accession>A0ABD2CAU1</accession>
<gene>
    <name evidence="2" type="ORF">V1477_009713</name>
</gene>